<feature type="transmembrane region" description="Helical" evidence="6">
    <location>
        <begin position="352"/>
        <end position="371"/>
    </location>
</feature>
<keyword evidence="3 6" id="KW-0812">Transmembrane</keyword>
<feature type="transmembrane region" description="Helical" evidence="6">
    <location>
        <begin position="268"/>
        <end position="286"/>
    </location>
</feature>
<feature type="transmembrane region" description="Helical" evidence="6">
    <location>
        <begin position="242"/>
        <end position="261"/>
    </location>
</feature>
<name>A0A4U0R4T3_9RHOB</name>
<feature type="transmembrane region" description="Helical" evidence="6">
    <location>
        <begin position="204"/>
        <end position="222"/>
    </location>
</feature>
<keyword evidence="4 6" id="KW-1133">Transmembrane helix</keyword>
<dbReference type="PANTHER" id="PTHR43124:SF3">
    <property type="entry name" value="CHLORAMPHENICOL EFFLUX PUMP RV0191"/>
    <property type="match status" value="1"/>
</dbReference>
<dbReference type="AlphaFoldDB" id="A0A4U0R4T3"/>
<feature type="domain" description="Major facilitator superfamily (MFS) profile" evidence="7">
    <location>
        <begin position="8"/>
        <end position="379"/>
    </location>
</feature>
<proteinExistence type="predicted"/>
<dbReference type="InterPro" id="IPR036259">
    <property type="entry name" value="MFS_trans_sf"/>
</dbReference>
<evidence type="ECO:0000256" key="1">
    <source>
        <dbReference type="ARBA" id="ARBA00004651"/>
    </source>
</evidence>
<evidence type="ECO:0000313" key="9">
    <source>
        <dbReference type="Proteomes" id="UP000309747"/>
    </source>
</evidence>
<comment type="subcellular location">
    <subcellularLocation>
        <location evidence="1">Cell membrane</location>
        <topology evidence="1">Multi-pass membrane protein</topology>
    </subcellularLocation>
</comment>
<dbReference type="InterPro" id="IPR020846">
    <property type="entry name" value="MFS_dom"/>
</dbReference>
<feature type="transmembrane region" description="Helical" evidence="6">
    <location>
        <begin position="326"/>
        <end position="346"/>
    </location>
</feature>
<evidence type="ECO:0000256" key="3">
    <source>
        <dbReference type="ARBA" id="ARBA00022692"/>
    </source>
</evidence>
<reference evidence="8 9" key="1">
    <citation type="submission" date="2019-04" db="EMBL/GenBank/DDBJ databases">
        <authorList>
            <person name="Li J."/>
        </authorList>
    </citation>
    <scope>NUCLEOTIDE SEQUENCE [LARGE SCALE GENOMIC DNA]</scope>
    <source>
        <strain evidence="8 9">KCTC 42687</strain>
    </source>
</reference>
<gene>
    <name evidence="8" type="ORF">FA743_16960</name>
</gene>
<dbReference type="OrthoDB" id="2957247at2"/>
<feature type="transmembrane region" description="Helical" evidence="6">
    <location>
        <begin position="165"/>
        <end position="184"/>
    </location>
</feature>
<evidence type="ECO:0000313" key="8">
    <source>
        <dbReference type="EMBL" id="TJZ89951.1"/>
    </source>
</evidence>
<sequence length="393" mass="39283">MTRVGPRTANLVAVGFALTALAYGLARFAYGLLLPQIRIELGLGTVAAGWIGSAAFGAYCGGVVAAFMGVPRWGARVVAVAAGLCATAGLGLMGMAGSATTLGVAMGLAGISTGLASPPLAAAVGRHIPQAGRPRANGVINAGTAAGIMLSGVAALAFAAAWRELYLGFAVIAAAVTLWLWQAIPGEETTKPSPGAFDMRPRGLFSLCVAAAMMGAASTAIWTFGADILREQLHFSDQQIALAWLALGTTGLVSVMTGTATDRFGIAVVNRMSLVLMGLGLVSLAAGSWMSVLAFAAMGLFGAGYIVSCGALLLWGITLFPARSDLGIGLPFLMIAVGQMIGAPLFGGLLEATGTAAALTGAAVVMACAAIPAPHSARKDAGAGNHPEPASVT</sequence>
<feature type="transmembrane region" description="Helical" evidence="6">
    <location>
        <begin position="77"/>
        <end position="96"/>
    </location>
</feature>
<organism evidence="8 9">
    <name type="scientific">Paracoccus gahaiensis</name>
    <dbReference type="NCBI Taxonomy" id="1706839"/>
    <lineage>
        <taxon>Bacteria</taxon>
        <taxon>Pseudomonadati</taxon>
        <taxon>Pseudomonadota</taxon>
        <taxon>Alphaproteobacteria</taxon>
        <taxon>Rhodobacterales</taxon>
        <taxon>Paracoccaceae</taxon>
        <taxon>Paracoccus</taxon>
    </lineage>
</organism>
<evidence type="ECO:0000256" key="6">
    <source>
        <dbReference type="SAM" id="Phobius"/>
    </source>
</evidence>
<feature type="transmembrane region" description="Helical" evidence="6">
    <location>
        <begin position="136"/>
        <end position="159"/>
    </location>
</feature>
<keyword evidence="5 6" id="KW-0472">Membrane</keyword>
<evidence type="ECO:0000256" key="2">
    <source>
        <dbReference type="ARBA" id="ARBA00022475"/>
    </source>
</evidence>
<comment type="caution">
    <text evidence="8">The sequence shown here is derived from an EMBL/GenBank/DDBJ whole genome shotgun (WGS) entry which is preliminary data.</text>
</comment>
<evidence type="ECO:0000256" key="4">
    <source>
        <dbReference type="ARBA" id="ARBA00022989"/>
    </source>
</evidence>
<accession>A0A4U0R4T3</accession>
<feature type="transmembrane region" description="Helical" evidence="6">
    <location>
        <begin position="47"/>
        <end position="70"/>
    </location>
</feature>
<dbReference type="GO" id="GO:0005886">
    <property type="term" value="C:plasma membrane"/>
    <property type="evidence" value="ECO:0007669"/>
    <property type="project" value="UniProtKB-SubCell"/>
</dbReference>
<dbReference type="Proteomes" id="UP000309747">
    <property type="component" value="Unassembled WGS sequence"/>
</dbReference>
<dbReference type="Gene3D" id="1.20.1250.20">
    <property type="entry name" value="MFS general substrate transporter like domains"/>
    <property type="match status" value="2"/>
</dbReference>
<evidence type="ECO:0000259" key="7">
    <source>
        <dbReference type="PROSITE" id="PS50850"/>
    </source>
</evidence>
<dbReference type="GO" id="GO:0022857">
    <property type="term" value="F:transmembrane transporter activity"/>
    <property type="evidence" value="ECO:0007669"/>
    <property type="project" value="InterPro"/>
</dbReference>
<dbReference type="InterPro" id="IPR050189">
    <property type="entry name" value="MFS_Efflux_Transporters"/>
</dbReference>
<keyword evidence="2" id="KW-1003">Cell membrane</keyword>
<feature type="transmembrane region" description="Helical" evidence="6">
    <location>
        <begin position="102"/>
        <end position="124"/>
    </location>
</feature>
<protein>
    <submittedName>
        <fullName evidence="8">MFS transporter</fullName>
    </submittedName>
</protein>
<dbReference type="PROSITE" id="PS50850">
    <property type="entry name" value="MFS"/>
    <property type="match status" value="1"/>
</dbReference>
<keyword evidence="9" id="KW-1185">Reference proteome</keyword>
<dbReference type="PANTHER" id="PTHR43124">
    <property type="entry name" value="PURINE EFFLUX PUMP PBUE"/>
    <property type="match status" value="1"/>
</dbReference>
<dbReference type="Pfam" id="PF06779">
    <property type="entry name" value="MFS_4"/>
    <property type="match status" value="1"/>
</dbReference>
<dbReference type="EMBL" id="SUNI01000023">
    <property type="protein sequence ID" value="TJZ89951.1"/>
    <property type="molecule type" value="Genomic_DNA"/>
</dbReference>
<evidence type="ECO:0000256" key="5">
    <source>
        <dbReference type="ARBA" id="ARBA00023136"/>
    </source>
</evidence>
<dbReference type="SUPFAM" id="SSF103473">
    <property type="entry name" value="MFS general substrate transporter"/>
    <property type="match status" value="1"/>
</dbReference>
<feature type="transmembrane region" description="Helical" evidence="6">
    <location>
        <begin position="292"/>
        <end position="314"/>
    </location>
</feature>
<dbReference type="InterPro" id="IPR010645">
    <property type="entry name" value="MFS_4"/>
</dbReference>